<name>A0ABS4L118_STRAV</name>
<dbReference type="RefSeq" id="WP_189967673.1">
    <property type="nucleotide sequence ID" value="NZ_BMVL01000004.1"/>
</dbReference>
<evidence type="ECO:0000313" key="2">
    <source>
        <dbReference type="Proteomes" id="UP001519310"/>
    </source>
</evidence>
<protein>
    <recommendedName>
        <fullName evidence="3">SUKH-3 immunity protein of toxin-antitoxin system</fullName>
    </recommendedName>
</protein>
<evidence type="ECO:0000313" key="1">
    <source>
        <dbReference type="EMBL" id="MBP2035969.1"/>
    </source>
</evidence>
<gene>
    <name evidence="1" type="ORF">J2Z77_001756</name>
</gene>
<dbReference type="EMBL" id="JAGGLQ010000002">
    <property type="protein sequence ID" value="MBP2035969.1"/>
    <property type="molecule type" value="Genomic_DNA"/>
</dbReference>
<evidence type="ECO:0008006" key="3">
    <source>
        <dbReference type="Google" id="ProtNLM"/>
    </source>
</evidence>
<keyword evidence="2" id="KW-1185">Reference proteome</keyword>
<comment type="caution">
    <text evidence="1">The sequence shown here is derived from an EMBL/GenBank/DDBJ whole genome shotgun (WGS) entry which is preliminary data.</text>
</comment>
<proteinExistence type="predicted"/>
<sequence length="145" mass="15954">MLELYGPGCFNDFLWIYENSRPDIWPNIGARSRESSEILSGKDILDIRSTVGRLGAAPGDLIQWGSTDNADSLFWIPVGPEDRWPTLIVEAGQLDFLVIEEQSPAVILGLLEGALDCPFFPVEFKDSGPLFERWSGGQVGEGEAP</sequence>
<organism evidence="1 2">
    <name type="scientific">Streptomyces avidinii</name>
    <dbReference type="NCBI Taxonomy" id="1895"/>
    <lineage>
        <taxon>Bacteria</taxon>
        <taxon>Bacillati</taxon>
        <taxon>Actinomycetota</taxon>
        <taxon>Actinomycetes</taxon>
        <taxon>Kitasatosporales</taxon>
        <taxon>Streptomycetaceae</taxon>
        <taxon>Streptomyces</taxon>
    </lineage>
</organism>
<reference evidence="1 2" key="1">
    <citation type="submission" date="2021-03" db="EMBL/GenBank/DDBJ databases">
        <title>Genomic Encyclopedia of Type Strains, Phase IV (KMG-IV): sequencing the most valuable type-strain genomes for metagenomic binning, comparative biology and taxonomic classification.</title>
        <authorList>
            <person name="Goeker M."/>
        </authorList>
    </citation>
    <scope>NUCLEOTIDE SEQUENCE [LARGE SCALE GENOMIC DNA]</scope>
    <source>
        <strain evidence="1 2">DSM 40526</strain>
    </source>
</reference>
<dbReference type="Proteomes" id="UP001519310">
    <property type="component" value="Unassembled WGS sequence"/>
</dbReference>
<accession>A0ABS4L118</accession>